<organism evidence="3 4">
    <name type="scientific">Dendrobium catenatum</name>
    <dbReference type="NCBI Taxonomy" id="906689"/>
    <lineage>
        <taxon>Eukaryota</taxon>
        <taxon>Viridiplantae</taxon>
        <taxon>Streptophyta</taxon>
        <taxon>Embryophyta</taxon>
        <taxon>Tracheophyta</taxon>
        <taxon>Spermatophyta</taxon>
        <taxon>Magnoliopsida</taxon>
        <taxon>Liliopsida</taxon>
        <taxon>Asparagales</taxon>
        <taxon>Orchidaceae</taxon>
        <taxon>Epidendroideae</taxon>
        <taxon>Malaxideae</taxon>
        <taxon>Dendrobiinae</taxon>
        <taxon>Dendrobium</taxon>
    </lineage>
</organism>
<dbReference type="PANTHER" id="PTHR47068">
    <property type="entry name" value="OS02G0659100 PROTEIN"/>
    <property type="match status" value="1"/>
</dbReference>
<dbReference type="Gene3D" id="3.30.160.60">
    <property type="entry name" value="Classic Zinc Finger"/>
    <property type="match status" value="2"/>
</dbReference>
<dbReference type="EMBL" id="KZ501872">
    <property type="protein sequence ID" value="PKU87521.1"/>
    <property type="molecule type" value="Genomic_DNA"/>
</dbReference>
<dbReference type="STRING" id="906689.A0A2I0XHY4"/>
<evidence type="ECO:0000259" key="2">
    <source>
        <dbReference type="PROSITE" id="PS50157"/>
    </source>
</evidence>
<keyword evidence="1" id="KW-0863">Zinc-finger</keyword>
<sequence length="446" mass="49691">MTIFKKEKLVEKEEEKYHCRFCGKRFSNGRALGGHMRVHGMFNKPILHPNKSPSTTGVEGDSSDSNCLPTSHICQNCRKEFCSLKSLSKHCCRGLVGVGRDDGENDNSNDLFSPSLSQSKIPTQPLVLTEEERVANCLVMLSTACANPVFRNTDEAECSTSKRRDVDYVFLLPSLPQPEGPKPHISTQTPQNAHKLFECKTCQKVFTSHQALGGHRASHKEVEDCFATRVEIRSPKRMKFTAIEDESNNKNHQNNRAISSSENMTLPIVPFVGTSSQLPLPKKKPKVHECSTCKRQFPSGQALGGHMRCHWRASTSRGATVDPLSVVATKLQAGNSSSRLNDIQPHKLRTISLISTPDLNIPSPIHDFPEVTLCLGVPITTMYVQPGRENVNENMLNVNIEEVESREVRLNDLSDLLDINERKVGSTWLQIGLESISKQETRADQP</sequence>
<gene>
    <name evidence="3" type="primary">ZAT5</name>
    <name evidence="3" type="ORF">MA16_Dca018052</name>
</gene>
<feature type="domain" description="C2H2-type" evidence="2">
    <location>
        <begin position="17"/>
        <end position="39"/>
    </location>
</feature>
<dbReference type="Proteomes" id="UP000233837">
    <property type="component" value="Unassembled WGS sequence"/>
</dbReference>
<reference evidence="3 4" key="1">
    <citation type="journal article" date="2016" name="Sci. Rep.">
        <title>The Dendrobium catenatum Lindl. genome sequence provides insights into polysaccharide synthase, floral development and adaptive evolution.</title>
        <authorList>
            <person name="Zhang G.Q."/>
            <person name="Xu Q."/>
            <person name="Bian C."/>
            <person name="Tsai W.C."/>
            <person name="Yeh C.M."/>
            <person name="Liu K.W."/>
            <person name="Yoshida K."/>
            <person name="Zhang L.S."/>
            <person name="Chang S.B."/>
            <person name="Chen F."/>
            <person name="Shi Y."/>
            <person name="Su Y.Y."/>
            <person name="Zhang Y.Q."/>
            <person name="Chen L.J."/>
            <person name="Yin Y."/>
            <person name="Lin M."/>
            <person name="Huang H."/>
            <person name="Deng H."/>
            <person name="Wang Z.W."/>
            <person name="Zhu S.L."/>
            <person name="Zhao X."/>
            <person name="Deng C."/>
            <person name="Niu S.C."/>
            <person name="Huang J."/>
            <person name="Wang M."/>
            <person name="Liu G.H."/>
            <person name="Yang H.J."/>
            <person name="Xiao X.J."/>
            <person name="Hsiao Y.Y."/>
            <person name="Wu W.L."/>
            <person name="Chen Y.Y."/>
            <person name="Mitsuda N."/>
            <person name="Ohme-Takagi M."/>
            <person name="Luo Y.B."/>
            <person name="Van de Peer Y."/>
            <person name="Liu Z.J."/>
        </authorList>
    </citation>
    <scope>NUCLEOTIDE SEQUENCE [LARGE SCALE GENOMIC DNA]</scope>
    <source>
        <tissue evidence="3">The whole plant</tissue>
    </source>
</reference>
<dbReference type="SMART" id="SM00355">
    <property type="entry name" value="ZnF_C2H2"/>
    <property type="match status" value="3"/>
</dbReference>
<dbReference type="GO" id="GO:0008270">
    <property type="term" value="F:zinc ion binding"/>
    <property type="evidence" value="ECO:0007669"/>
    <property type="project" value="UniProtKB-KW"/>
</dbReference>
<dbReference type="PROSITE" id="PS50157">
    <property type="entry name" value="ZINC_FINGER_C2H2_2"/>
    <property type="match status" value="3"/>
</dbReference>
<dbReference type="PANTHER" id="PTHR47068:SF1">
    <property type="entry name" value="OS02G0659100 PROTEIN"/>
    <property type="match status" value="1"/>
</dbReference>
<dbReference type="OrthoDB" id="6077919at2759"/>
<keyword evidence="1" id="KW-0862">Zinc</keyword>
<name>A0A2I0XHY4_9ASPA</name>
<protein>
    <submittedName>
        <fullName evidence="3">Zinc finger protein ZAT5</fullName>
    </submittedName>
</protein>
<dbReference type="SUPFAM" id="SSF57667">
    <property type="entry name" value="beta-beta-alpha zinc fingers"/>
    <property type="match status" value="2"/>
</dbReference>
<dbReference type="PROSITE" id="PS00028">
    <property type="entry name" value="ZINC_FINGER_C2H2_1"/>
    <property type="match status" value="3"/>
</dbReference>
<dbReference type="Pfam" id="PF13912">
    <property type="entry name" value="zf-C2H2_6"/>
    <property type="match status" value="2"/>
</dbReference>
<proteinExistence type="predicted"/>
<feature type="domain" description="C2H2-type" evidence="2">
    <location>
        <begin position="288"/>
        <end position="310"/>
    </location>
</feature>
<evidence type="ECO:0000313" key="4">
    <source>
        <dbReference type="Proteomes" id="UP000233837"/>
    </source>
</evidence>
<keyword evidence="4" id="KW-1185">Reference proteome</keyword>
<dbReference type="InterPro" id="IPR036236">
    <property type="entry name" value="Znf_C2H2_sf"/>
</dbReference>
<dbReference type="InterPro" id="IPR013087">
    <property type="entry name" value="Znf_C2H2_type"/>
</dbReference>
<reference evidence="3 4" key="2">
    <citation type="journal article" date="2017" name="Nature">
        <title>The Apostasia genome and the evolution of orchids.</title>
        <authorList>
            <person name="Zhang G.Q."/>
            <person name="Liu K.W."/>
            <person name="Li Z."/>
            <person name="Lohaus R."/>
            <person name="Hsiao Y.Y."/>
            <person name="Niu S.C."/>
            <person name="Wang J.Y."/>
            <person name="Lin Y.C."/>
            <person name="Xu Q."/>
            <person name="Chen L.J."/>
            <person name="Yoshida K."/>
            <person name="Fujiwara S."/>
            <person name="Wang Z.W."/>
            <person name="Zhang Y.Q."/>
            <person name="Mitsuda N."/>
            <person name="Wang M."/>
            <person name="Liu G.H."/>
            <person name="Pecoraro L."/>
            <person name="Huang H.X."/>
            <person name="Xiao X.J."/>
            <person name="Lin M."/>
            <person name="Wu X.Y."/>
            <person name="Wu W.L."/>
            <person name="Chen Y.Y."/>
            <person name="Chang S.B."/>
            <person name="Sakamoto S."/>
            <person name="Ohme-Takagi M."/>
            <person name="Yagi M."/>
            <person name="Zeng S.J."/>
            <person name="Shen C.Y."/>
            <person name="Yeh C.M."/>
            <person name="Luo Y.B."/>
            <person name="Tsai W.C."/>
            <person name="Van de Peer Y."/>
            <person name="Liu Z.J."/>
        </authorList>
    </citation>
    <scope>NUCLEOTIDE SEQUENCE [LARGE SCALE GENOMIC DNA]</scope>
    <source>
        <tissue evidence="3">The whole plant</tissue>
    </source>
</reference>
<keyword evidence="1" id="KW-0479">Metal-binding</keyword>
<dbReference type="AlphaFoldDB" id="A0A2I0XHY4"/>
<evidence type="ECO:0000313" key="3">
    <source>
        <dbReference type="EMBL" id="PKU87521.1"/>
    </source>
</evidence>
<evidence type="ECO:0000256" key="1">
    <source>
        <dbReference type="PROSITE-ProRule" id="PRU00042"/>
    </source>
</evidence>
<accession>A0A2I0XHY4</accession>
<dbReference type="Pfam" id="PF13894">
    <property type="entry name" value="zf-C2H2_4"/>
    <property type="match status" value="1"/>
</dbReference>
<feature type="domain" description="C2H2-type" evidence="2">
    <location>
        <begin position="197"/>
        <end position="224"/>
    </location>
</feature>